<comment type="caution">
    <text evidence="1">The sequence shown here is derived from an EMBL/GenBank/DDBJ whole genome shotgun (WGS) entry which is preliminary data.</text>
</comment>
<gene>
    <name evidence="1" type="ORF">SAMN06265222_111121</name>
</gene>
<reference evidence="1 2" key="1">
    <citation type="submission" date="2017-05" db="EMBL/GenBank/DDBJ databases">
        <authorList>
            <person name="Varghese N."/>
            <person name="Submissions S."/>
        </authorList>
    </citation>
    <scope>NUCLEOTIDE SEQUENCE [LARGE SCALE GENOMIC DNA]</scope>
    <source>
        <strain evidence="1 2">DSM 25457</strain>
    </source>
</reference>
<evidence type="ECO:0000313" key="2">
    <source>
        <dbReference type="Proteomes" id="UP001158067"/>
    </source>
</evidence>
<evidence type="ECO:0000313" key="1">
    <source>
        <dbReference type="EMBL" id="SMP68865.1"/>
    </source>
</evidence>
<dbReference type="Proteomes" id="UP001158067">
    <property type="component" value="Unassembled WGS sequence"/>
</dbReference>
<dbReference type="EMBL" id="FXUG01000011">
    <property type="protein sequence ID" value="SMP68865.1"/>
    <property type="molecule type" value="Genomic_DNA"/>
</dbReference>
<protein>
    <submittedName>
        <fullName evidence="1">Uncharacterized protein</fullName>
    </submittedName>
</protein>
<keyword evidence="2" id="KW-1185">Reference proteome</keyword>
<accession>A0ABY1QG45</accession>
<sequence length="61" mass="7127">MTHGWDRHLKNALAESLDAVLKCHDVVYWTREMIVLAKKHEGVRSDIASWGRFCRLWVGSF</sequence>
<name>A0ABY1QG45_9BACT</name>
<proteinExistence type="predicted"/>
<organism evidence="1 2">
    <name type="scientific">Neorhodopirellula lusitana</name>
    <dbReference type="NCBI Taxonomy" id="445327"/>
    <lineage>
        <taxon>Bacteria</taxon>
        <taxon>Pseudomonadati</taxon>
        <taxon>Planctomycetota</taxon>
        <taxon>Planctomycetia</taxon>
        <taxon>Pirellulales</taxon>
        <taxon>Pirellulaceae</taxon>
        <taxon>Neorhodopirellula</taxon>
    </lineage>
</organism>